<sequence length="238" mass="27685">MKLLQQRVIERASELKATCNAALENKFRKLPYPMSSRNYILVHNLSSKELTKEKVQVLRQEASFNTADANFVNVIAPVESVINQTEAKKETNKLIRHQVSPQWLINHANCSLRSNDRTVKSVELLLRSKYDETENHLGQVKVLQLLKFSLRTNFTFDRTIYDQAKRTPMGSPISGLIAQMVLRRLESLVFQHHRLNFRALFVDDTFVVIERNQVLTSKERLNSVFLDIHFTMEEEENN</sequence>
<dbReference type="OrthoDB" id="3212410at2759"/>
<proteinExistence type="predicted"/>
<dbReference type="WBParaSite" id="SSLN_0000491401-mRNA-1">
    <property type="protein sequence ID" value="SSLN_0000491401-mRNA-1"/>
    <property type="gene ID" value="SSLN_0000491401"/>
</dbReference>
<organism evidence="3">
    <name type="scientific">Schistocephalus solidus</name>
    <name type="common">Tapeworm</name>
    <dbReference type="NCBI Taxonomy" id="70667"/>
    <lineage>
        <taxon>Eukaryota</taxon>
        <taxon>Metazoa</taxon>
        <taxon>Spiralia</taxon>
        <taxon>Lophotrochozoa</taxon>
        <taxon>Platyhelminthes</taxon>
        <taxon>Cestoda</taxon>
        <taxon>Eucestoda</taxon>
        <taxon>Diphyllobothriidea</taxon>
        <taxon>Diphyllobothriidae</taxon>
        <taxon>Schistocephalus</taxon>
    </lineage>
</organism>
<dbReference type="AlphaFoldDB" id="A0A183SKL1"/>
<name>A0A183SKL1_SCHSO</name>
<evidence type="ECO:0000313" key="1">
    <source>
        <dbReference type="EMBL" id="VDL91144.1"/>
    </source>
</evidence>
<accession>A0A183SKL1</accession>
<gene>
    <name evidence="1" type="ORF">SSLN_LOCUS4759</name>
</gene>
<evidence type="ECO:0000313" key="3">
    <source>
        <dbReference type="WBParaSite" id="SSLN_0000491401-mRNA-1"/>
    </source>
</evidence>
<evidence type="ECO:0000313" key="2">
    <source>
        <dbReference type="Proteomes" id="UP000275846"/>
    </source>
</evidence>
<dbReference type="PANTHER" id="PTHR21301">
    <property type="entry name" value="REVERSE TRANSCRIPTASE"/>
    <property type="match status" value="1"/>
</dbReference>
<protein>
    <submittedName>
        <fullName evidence="3">Reverse transcriptase domain-containing protein</fullName>
    </submittedName>
</protein>
<dbReference type="EMBL" id="UYSU01032991">
    <property type="protein sequence ID" value="VDL91144.1"/>
    <property type="molecule type" value="Genomic_DNA"/>
</dbReference>
<dbReference type="Proteomes" id="UP000275846">
    <property type="component" value="Unassembled WGS sequence"/>
</dbReference>
<reference evidence="3" key="1">
    <citation type="submission" date="2016-06" db="UniProtKB">
        <authorList>
            <consortium name="WormBaseParasite"/>
        </authorList>
    </citation>
    <scope>IDENTIFICATION</scope>
</reference>
<reference evidence="1 2" key="2">
    <citation type="submission" date="2018-11" db="EMBL/GenBank/DDBJ databases">
        <authorList>
            <consortium name="Pathogen Informatics"/>
        </authorList>
    </citation>
    <scope>NUCLEOTIDE SEQUENCE [LARGE SCALE GENOMIC DNA]</scope>
    <source>
        <strain evidence="1 2">NST_G2</strain>
    </source>
</reference>
<dbReference type="PANTHER" id="PTHR21301:SF10">
    <property type="entry name" value="REVERSE TRANSCRIPTASE DOMAIN-CONTAINING PROTEIN"/>
    <property type="match status" value="1"/>
</dbReference>
<keyword evidence="2" id="KW-1185">Reference proteome</keyword>